<dbReference type="SUPFAM" id="SSF51215">
    <property type="entry name" value="Regulatory protein AraC"/>
    <property type="match status" value="1"/>
</dbReference>
<dbReference type="Pfam" id="PF12833">
    <property type="entry name" value="HTH_18"/>
    <property type="match status" value="1"/>
</dbReference>
<dbReference type="EMBL" id="UOEP01000187">
    <property type="protein sequence ID" value="VAW23120.1"/>
    <property type="molecule type" value="Genomic_DNA"/>
</dbReference>
<dbReference type="Gene3D" id="2.60.120.10">
    <property type="entry name" value="Jelly Rolls"/>
    <property type="match status" value="1"/>
</dbReference>
<evidence type="ECO:0000256" key="2">
    <source>
        <dbReference type="ARBA" id="ARBA00023125"/>
    </source>
</evidence>
<dbReference type="InterPro" id="IPR018060">
    <property type="entry name" value="HTH_AraC"/>
</dbReference>
<dbReference type="InterPro" id="IPR014710">
    <property type="entry name" value="RmlC-like_jellyroll"/>
</dbReference>
<keyword evidence="3" id="KW-0804">Transcription</keyword>
<dbReference type="SUPFAM" id="SSF46689">
    <property type="entry name" value="Homeodomain-like"/>
    <property type="match status" value="2"/>
</dbReference>
<evidence type="ECO:0000313" key="5">
    <source>
        <dbReference type="EMBL" id="VAW23120.1"/>
    </source>
</evidence>
<protein>
    <recommendedName>
        <fullName evidence="4">HTH araC/xylS-type domain-containing protein</fullName>
    </recommendedName>
</protein>
<evidence type="ECO:0000256" key="1">
    <source>
        <dbReference type="ARBA" id="ARBA00023015"/>
    </source>
</evidence>
<dbReference type="PANTHER" id="PTHR43280">
    <property type="entry name" value="ARAC-FAMILY TRANSCRIPTIONAL REGULATOR"/>
    <property type="match status" value="1"/>
</dbReference>
<dbReference type="GO" id="GO:0003700">
    <property type="term" value="F:DNA-binding transcription factor activity"/>
    <property type="evidence" value="ECO:0007669"/>
    <property type="project" value="InterPro"/>
</dbReference>
<accession>A0A3B0U2B5</accession>
<reference evidence="5" key="1">
    <citation type="submission" date="2018-06" db="EMBL/GenBank/DDBJ databases">
        <authorList>
            <person name="Zhirakovskaya E."/>
        </authorList>
    </citation>
    <scope>NUCLEOTIDE SEQUENCE</scope>
</reference>
<dbReference type="PROSITE" id="PS01124">
    <property type="entry name" value="HTH_ARAC_FAMILY_2"/>
    <property type="match status" value="1"/>
</dbReference>
<dbReference type="PANTHER" id="PTHR43280:SF30">
    <property type="entry name" value="MMSAB OPERON REGULATORY PROTEIN"/>
    <property type="match status" value="1"/>
</dbReference>
<dbReference type="Gene3D" id="1.10.10.60">
    <property type="entry name" value="Homeodomain-like"/>
    <property type="match status" value="2"/>
</dbReference>
<dbReference type="PRINTS" id="PR00032">
    <property type="entry name" value="HTHARAC"/>
</dbReference>
<evidence type="ECO:0000259" key="4">
    <source>
        <dbReference type="PROSITE" id="PS01124"/>
    </source>
</evidence>
<dbReference type="GO" id="GO:0043565">
    <property type="term" value="F:sequence-specific DNA binding"/>
    <property type="evidence" value="ECO:0007669"/>
    <property type="project" value="InterPro"/>
</dbReference>
<evidence type="ECO:0000256" key="3">
    <source>
        <dbReference type="ARBA" id="ARBA00023163"/>
    </source>
</evidence>
<sequence>MKDFFKYLTPGEEDKQWGIYLNVVGTKHTHPDEEYPPKGHPSGYFFNWEKGRVLNEFQVNFITEGTGDLETKDGRFLVKTGSVMLIYPGMWHRYRPRGKTGWAENYIGIEGEAVNRFLSNPVLNPKTPVVFCGLKESLLDCYYNIFELCKKEKPGFQQIASGYSVRLLGSVISMVKNKDFKGKNIEITIEKAKFLIRQNIDKETNIKEMARSLNIGYSYFRKMFKLFTGVSPGQYQLQLRILRAKELLLTSDKAVKEVAYATGFDSIYYFSRIFKDKTGKSPSEFRKE</sequence>
<dbReference type="InterPro" id="IPR009057">
    <property type="entry name" value="Homeodomain-like_sf"/>
</dbReference>
<dbReference type="InterPro" id="IPR018062">
    <property type="entry name" value="HTH_AraC-typ_CS"/>
</dbReference>
<dbReference type="InterPro" id="IPR037923">
    <property type="entry name" value="HTH-like"/>
</dbReference>
<keyword evidence="1" id="KW-0805">Transcription regulation</keyword>
<dbReference type="PROSITE" id="PS00041">
    <property type="entry name" value="HTH_ARAC_FAMILY_1"/>
    <property type="match status" value="1"/>
</dbReference>
<gene>
    <name evidence="5" type="ORF">MNBD_BACTEROID01-1274</name>
</gene>
<dbReference type="AlphaFoldDB" id="A0A3B0U2B5"/>
<feature type="domain" description="HTH araC/xylS-type" evidence="4">
    <location>
        <begin position="190"/>
        <end position="288"/>
    </location>
</feature>
<dbReference type="InterPro" id="IPR003313">
    <property type="entry name" value="AraC-bd"/>
</dbReference>
<keyword evidence="2" id="KW-0238">DNA-binding</keyword>
<name>A0A3B0U2B5_9ZZZZ</name>
<dbReference type="InterPro" id="IPR020449">
    <property type="entry name" value="Tscrpt_reg_AraC-type_HTH"/>
</dbReference>
<dbReference type="SMART" id="SM00342">
    <property type="entry name" value="HTH_ARAC"/>
    <property type="match status" value="1"/>
</dbReference>
<organism evidence="5">
    <name type="scientific">hydrothermal vent metagenome</name>
    <dbReference type="NCBI Taxonomy" id="652676"/>
    <lineage>
        <taxon>unclassified sequences</taxon>
        <taxon>metagenomes</taxon>
        <taxon>ecological metagenomes</taxon>
    </lineage>
</organism>
<proteinExistence type="predicted"/>
<dbReference type="Pfam" id="PF02311">
    <property type="entry name" value="AraC_binding"/>
    <property type="match status" value="1"/>
</dbReference>